<proteinExistence type="predicted"/>
<accession>A0A6J4U6C3</accession>
<feature type="compositionally biased region" description="Basic and acidic residues" evidence="1">
    <location>
        <begin position="67"/>
        <end position="77"/>
    </location>
</feature>
<feature type="compositionally biased region" description="Basic and acidic residues" evidence="1">
    <location>
        <begin position="26"/>
        <end position="42"/>
    </location>
</feature>
<feature type="non-terminal residue" evidence="2">
    <location>
        <position position="1"/>
    </location>
</feature>
<protein>
    <submittedName>
        <fullName evidence="2">Uncharacterized protein</fullName>
    </submittedName>
</protein>
<feature type="compositionally biased region" description="Basic and acidic residues" evidence="1">
    <location>
        <begin position="84"/>
        <end position="113"/>
    </location>
</feature>
<feature type="non-terminal residue" evidence="2">
    <location>
        <position position="121"/>
    </location>
</feature>
<evidence type="ECO:0000313" key="2">
    <source>
        <dbReference type="EMBL" id="CAA9542241.1"/>
    </source>
</evidence>
<reference evidence="2" key="1">
    <citation type="submission" date="2020-02" db="EMBL/GenBank/DDBJ databases">
        <authorList>
            <person name="Meier V. D."/>
        </authorList>
    </citation>
    <scope>NUCLEOTIDE SEQUENCE</scope>
    <source>
        <strain evidence="2">AVDCRST_MAG49</strain>
    </source>
</reference>
<organism evidence="2">
    <name type="scientific">uncultured Thermomicrobiales bacterium</name>
    <dbReference type="NCBI Taxonomy" id="1645740"/>
    <lineage>
        <taxon>Bacteria</taxon>
        <taxon>Pseudomonadati</taxon>
        <taxon>Thermomicrobiota</taxon>
        <taxon>Thermomicrobia</taxon>
        <taxon>Thermomicrobiales</taxon>
        <taxon>environmental samples</taxon>
    </lineage>
</organism>
<gene>
    <name evidence="2" type="ORF">AVDCRST_MAG49-983</name>
</gene>
<dbReference type="AlphaFoldDB" id="A0A6J4U6C3"/>
<feature type="compositionally biased region" description="Basic residues" evidence="1">
    <location>
        <begin position="55"/>
        <end position="66"/>
    </location>
</feature>
<feature type="region of interest" description="Disordered" evidence="1">
    <location>
        <begin position="1"/>
        <end position="121"/>
    </location>
</feature>
<name>A0A6J4U6C3_9BACT</name>
<evidence type="ECO:0000256" key="1">
    <source>
        <dbReference type="SAM" id="MobiDB-lite"/>
    </source>
</evidence>
<sequence>ARPAGRRPAHDPRQAQAAVRGALPGRPDRGHVRRDPDDRAAEQQDPLPDRPAPAGRRRPPPVRLRQHPAELRLRQVDEAAPPDLGDRRGHLRDRDLPRADPDRPRPQRGDRPRRGQRGGAV</sequence>
<dbReference type="EMBL" id="CADCWG010000060">
    <property type="protein sequence ID" value="CAA9542241.1"/>
    <property type="molecule type" value="Genomic_DNA"/>
</dbReference>